<keyword evidence="2" id="KW-1185">Reference proteome</keyword>
<protein>
    <submittedName>
        <fullName evidence="1">Uncharacterized protein</fullName>
    </submittedName>
</protein>
<gene>
    <name evidence="1" type="ORF">RHMOL_Rhmol01G0160900</name>
</gene>
<name>A0ACC0Q3W7_RHOML</name>
<evidence type="ECO:0000313" key="1">
    <source>
        <dbReference type="EMBL" id="KAI8571952.1"/>
    </source>
</evidence>
<reference evidence="1" key="1">
    <citation type="submission" date="2022-02" db="EMBL/GenBank/DDBJ databases">
        <title>Plant Genome Project.</title>
        <authorList>
            <person name="Zhang R.-G."/>
        </authorList>
    </citation>
    <scope>NUCLEOTIDE SEQUENCE</scope>
    <source>
        <strain evidence="1">AT1</strain>
    </source>
</reference>
<sequence>MTKKSSSKRMSMIEIRAKWKALGDKAKQKYIEKAKLSSEAYKEQKVKVDPKENLKETFITRTQLKTTCDIIRNLEPQQVESVKAMGFGGLLRLKYSVFSTCCSILNIARRPKISFPLVHVGLHLVSYNGEMKRLGAGYIGLIKAVLESWQERERVVDQGKEIGQNIPMERFQGIEELNGILKKLASIMETMDVRGNKTNENSLAAKVSMDMKGTPSPVVNEKKGKKEPSFGSSTSPLTNKEKVRKEQLSGHLTSPLKANQEENIKKSSLSHLTSPLKTNKEQDMKEPKIKPSSKRSRKMATNIGDIMSSTIPPTIGMNKRQKKCQQEMPRTRLKGSQPGKKNADERTTLQPWNRLCNSLRFYVITEERVGCGEIINAVALQKTLIQRNNERVMKAQKLPIKRLKWLPVQEPDSDDCGVHTTKYLDLEQFNEEEVAKLVVAMVAADCHAPCLLLLSDQMANCYGDLLCYGTILDSFLLLLLFLLGVGGKDFAIFVHLCKIKQEGISLICSIFMTEIIC</sequence>
<evidence type="ECO:0000313" key="2">
    <source>
        <dbReference type="Proteomes" id="UP001062846"/>
    </source>
</evidence>
<accession>A0ACC0Q3W7</accession>
<comment type="caution">
    <text evidence="1">The sequence shown here is derived from an EMBL/GenBank/DDBJ whole genome shotgun (WGS) entry which is preliminary data.</text>
</comment>
<dbReference type="Proteomes" id="UP001062846">
    <property type="component" value="Chromosome 1"/>
</dbReference>
<dbReference type="EMBL" id="CM046388">
    <property type="protein sequence ID" value="KAI8571952.1"/>
    <property type="molecule type" value="Genomic_DNA"/>
</dbReference>
<proteinExistence type="predicted"/>
<organism evidence="1 2">
    <name type="scientific">Rhododendron molle</name>
    <name type="common">Chinese azalea</name>
    <name type="synonym">Azalea mollis</name>
    <dbReference type="NCBI Taxonomy" id="49168"/>
    <lineage>
        <taxon>Eukaryota</taxon>
        <taxon>Viridiplantae</taxon>
        <taxon>Streptophyta</taxon>
        <taxon>Embryophyta</taxon>
        <taxon>Tracheophyta</taxon>
        <taxon>Spermatophyta</taxon>
        <taxon>Magnoliopsida</taxon>
        <taxon>eudicotyledons</taxon>
        <taxon>Gunneridae</taxon>
        <taxon>Pentapetalae</taxon>
        <taxon>asterids</taxon>
        <taxon>Ericales</taxon>
        <taxon>Ericaceae</taxon>
        <taxon>Ericoideae</taxon>
        <taxon>Rhodoreae</taxon>
        <taxon>Rhododendron</taxon>
    </lineage>
</organism>